<keyword evidence="3" id="KW-0378">Hydrolase</keyword>
<dbReference type="Proteomes" id="UP001165042">
    <property type="component" value="Unassembled WGS sequence"/>
</dbReference>
<keyword evidence="2" id="KW-0479">Metal-binding</keyword>
<evidence type="ECO:0000256" key="3">
    <source>
        <dbReference type="ARBA" id="ARBA00022801"/>
    </source>
</evidence>
<evidence type="ECO:0008006" key="7">
    <source>
        <dbReference type="Google" id="ProtNLM"/>
    </source>
</evidence>
<dbReference type="PANTHER" id="PTHR43344">
    <property type="entry name" value="PHOSPHOSERINE PHOSPHATASE"/>
    <property type="match status" value="1"/>
</dbReference>
<keyword evidence="4" id="KW-0460">Magnesium</keyword>
<dbReference type="InterPro" id="IPR050582">
    <property type="entry name" value="HAD-like_SerB"/>
</dbReference>
<dbReference type="PANTHER" id="PTHR43344:SF13">
    <property type="entry name" value="PHOSPHATASE RV3661-RELATED"/>
    <property type="match status" value="1"/>
</dbReference>
<gene>
    <name evidence="5" type="primary">mmyP</name>
    <name evidence="5" type="ORF">Aglo03_08480</name>
</gene>
<dbReference type="InterPro" id="IPR023214">
    <property type="entry name" value="HAD_sf"/>
</dbReference>
<proteinExistence type="inferred from homology"/>
<dbReference type="InterPro" id="IPR036412">
    <property type="entry name" value="HAD-like_sf"/>
</dbReference>
<dbReference type="Gene3D" id="3.40.50.1000">
    <property type="entry name" value="HAD superfamily/HAD-like"/>
    <property type="match status" value="1"/>
</dbReference>
<reference evidence="5" key="1">
    <citation type="submission" date="2023-02" db="EMBL/GenBank/DDBJ databases">
        <title>Actinokineospora globicatena NBRC 15670.</title>
        <authorList>
            <person name="Ichikawa N."/>
            <person name="Sato H."/>
            <person name="Tonouchi N."/>
        </authorList>
    </citation>
    <scope>NUCLEOTIDE SEQUENCE</scope>
    <source>
        <strain evidence="5">NBRC 15670</strain>
    </source>
</reference>
<dbReference type="Gene3D" id="1.20.1440.100">
    <property type="entry name" value="SG protein - dephosphorylation function"/>
    <property type="match status" value="1"/>
</dbReference>
<evidence type="ECO:0000313" key="6">
    <source>
        <dbReference type="Proteomes" id="UP001165042"/>
    </source>
</evidence>
<dbReference type="GO" id="GO:0016787">
    <property type="term" value="F:hydrolase activity"/>
    <property type="evidence" value="ECO:0007669"/>
    <property type="project" value="UniProtKB-KW"/>
</dbReference>
<name>A0A9W6V643_9PSEU</name>
<dbReference type="NCBIfam" id="TIGR01488">
    <property type="entry name" value="HAD-SF-IB"/>
    <property type="match status" value="1"/>
</dbReference>
<comment type="caution">
    <text evidence="5">The sequence shown here is derived from an EMBL/GenBank/DDBJ whole genome shotgun (WGS) entry which is preliminary data.</text>
</comment>
<dbReference type="EMBL" id="BSSD01000001">
    <property type="protein sequence ID" value="GLW90032.1"/>
    <property type="molecule type" value="Genomic_DNA"/>
</dbReference>
<accession>A0A9W6V643</accession>
<dbReference type="Pfam" id="PF12710">
    <property type="entry name" value="HAD"/>
    <property type="match status" value="1"/>
</dbReference>
<evidence type="ECO:0000256" key="2">
    <source>
        <dbReference type="ARBA" id="ARBA00022723"/>
    </source>
</evidence>
<keyword evidence="6" id="KW-1185">Reference proteome</keyword>
<comment type="similarity">
    <text evidence="1">Belongs to the HAD-like hydrolase superfamily. SerB family.</text>
</comment>
<dbReference type="AlphaFoldDB" id="A0A9W6V643"/>
<dbReference type="SUPFAM" id="SSF56784">
    <property type="entry name" value="HAD-like"/>
    <property type="match status" value="1"/>
</dbReference>
<evidence type="ECO:0000313" key="5">
    <source>
        <dbReference type="EMBL" id="GLW90032.1"/>
    </source>
</evidence>
<evidence type="ECO:0000256" key="4">
    <source>
        <dbReference type="ARBA" id="ARBA00022842"/>
    </source>
</evidence>
<sequence>MRAGGGPGVVFADVDGTLIRGSSLIDLLRYDAGARGAVDAAEALVESVRRAAASGVPRTRTAPLLYSWWAGLPVAEVADVAEQWVRAGMRADRAGFVHSAVVDEVAARRGAGDALVLVSASFDAPLAALARVFDATGVLCTPMVVVGGRYTGETGTPMLGERKARAVRDYLARAPSRCSTAYGDHISDLEMLAAVDEAVVVAEGAGGPLAAEAAARGWRVVPVER</sequence>
<dbReference type="RefSeq" id="WP_285607721.1">
    <property type="nucleotide sequence ID" value="NZ_BSSD01000001.1"/>
</dbReference>
<evidence type="ECO:0000256" key="1">
    <source>
        <dbReference type="ARBA" id="ARBA00009184"/>
    </source>
</evidence>
<organism evidence="5 6">
    <name type="scientific">Actinokineospora globicatena</name>
    <dbReference type="NCBI Taxonomy" id="103729"/>
    <lineage>
        <taxon>Bacteria</taxon>
        <taxon>Bacillati</taxon>
        <taxon>Actinomycetota</taxon>
        <taxon>Actinomycetes</taxon>
        <taxon>Pseudonocardiales</taxon>
        <taxon>Pseudonocardiaceae</taxon>
        <taxon>Actinokineospora</taxon>
    </lineage>
</organism>
<dbReference type="GO" id="GO:0046872">
    <property type="term" value="F:metal ion binding"/>
    <property type="evidence" value="ECO:0007669"/>
    <property type="project" value="UniProtKB-KW"/>
</dbReference>
<protein>
    <recommendedName>
        <fullName evidence="7">HAD-superfamily subfamily IB hydrolase, TIGR01490</fullName>
    </recommendedName>
</protein>